<reference evidence="1 2" key="1">
    <citation type="submission" date="2016-10" db="EMBL/GenBank/DDBJ databases">
        <authorList>
            <person name="de Groot N.N."/>
        </authorList>
    </citation>
    <scope>NUCLEOTIDE SEQUENCE [LARGE SCALE GENOMIC DNA]</scope>
    <source>
        <strain evidence="1 2">DSM 26130</strain>
    </source>
</reference>
<accession>A0A1I2GXE6</accession>
<evidence type="ECO:0000313" key="1">
    <source>
        <dbReference type="EMBL" id="SFF22092.1"/>
    </source>
</evidence>
<name>A0A1I2GXE6_9BACT</name>
<keyword evidence="2" id="KW-1185">Reference proteome</keyword>
<evidence type="ECO:0000313" key="2">
    <source>
        <dbReference type="Proteomes" id="UP000198598"/>
    </source>
</evidence>
<dbReference type="Proteomes" id="UP000198598">
    <property type="component" value="Unassembled WGS sequence"/>
</dbReference>
<proteinExistence type="predicted"/>
<gene>
    <name evidence="1" type="ORF">SAMN05216167_13623</name>
</gene>
<dbReference type="RefSeq" id="WP_093834611.1">
    <property type="nucleotide sequence ID" value="NZ_FOLQ01000036.1"/>
</dbReference>
<dbReference type="AlphaFoldDB" id="A0A1I2GXE6"/>
<protein>
    <submittedName>
        <fullName evidence="1">Uncharacterized protein</fullName>
    </submittedName>
</protein>
<dbReference type="EMBL" id="FOLQ01000036">
    <property type="protein sequence ID" value="SFF22092.1"/>
    <property type="molecule type" value="Genomic_DNA"/>
</dbReference>
<dbReference type="STRING" id="662367.SAMN05216167_13623"/>
<sequence length="101" mass="11414">MISKPILTLDPTDPRHRRLIAAAIKAKDTAALSKLKGNTQKPIGFINSWFFYGLIPWEIEAERSHVPIYSPRPGWILPALPAGARAKKTTRHRSLMNWAFP</sequence>
<organism evidence="1 2">
    <name type="scientific">Spirosoma endophyticum</name>
    <dbReference type="NCBI Taxonomy" id="662367"/>
    <lineage>
        <taxon>Bacteria</taxon>
        <taxon>Pseudomonadati</taxon>
        <taxon>Bacteroidota</taxon>
        <taxon>Cytophagia</taxon>
        <taxon>Cytophagales</taxon>
        <taxon>Cytophagaceae</taxon>
        <taxon>Spirosoma</taxon>
    </lineage>
</organism>